<proteinExistence type="predicted"/>
<reference evidence="1" key="2">
    <citation type="journal article" date="2015" name="Fish Shellfish Immunol.">
        <title>Early steps in the European eel (Anguilla anguilla)-Vibrio vulnificus interaction in the gills: Role of the RtxA13 toxin.</title>
        <authorList>
            <person name="Callol A."/>
            <person name="Pajuelo D."/>
            <person name="Ebbesson L."/>
            <person name="Teles M."/>
            <person name="MacKenzie S."/>
            <person name="Amaro C."/>
        </authorList>
    </citation>
    <scope>NUCLEOTIDE SEQUENCE</scope>
</reference>
<name>A0A0E9T3X9_ANGAN</name>
<dbReference type="AlphaFoldDB" id="A0A0E9T3X9"/>
<organism evidence="1">
    <name type="scientific">Anguilla anguilla</name>
    <name type="common">European freshwater eel</name>
    <name type="synonym">Muraena anguilla</name>
    <dbReference type="NCBI Taxonomy" id="7936"/>
    <lineage>
        <taxon>Eukaryota</taxon>
        <taxon>Metazoa</taxon>
        <taxon>Chordata</taxon>
        <taxon>Craniata</taxon>
        <taxon>Vertebrata</taxon>
        <taxon>Euteleostomi</taxon>
        <taxon>Actinopterygii</taxon>
        <taxon>Neopterygii</taxon>
        <taxon>Teleostei</taxon>
        <taxon>Anguilliformes</taxon>
        <taxon>Anguillidae</taxon>
        <taxon>Anguilla</taxon>
    </lineage>
</organism>
<accession>A0A0E9T3X9</accession>
<protein>
    <submittedName>
        <fullName evidence="1">Uncharacterized protein</fullName>
    </submittedName>
</protein>
<sequence>MCIFIDQKCLSVLTILDGQADFLKTCWQLP</sequence>
<evidence type="ECO:0000313" key="1">
    <source>
        <dbReference type="EMBL" id="JAH47720.1"/>
    </source>
</evidence>
<reference evidence="1" key="1">
    <citation type="submission" date="2014-11" db="EMBL/GenBank/DDBJ databases">
        <authorList>
            <person name="Amaro Gonzalez C."/>
        </authorList>
    </citation>
    <scope>NUCLEOTIDE SEQUENCE</scope>
</reference>
<dbReference type="EMBL" id="GBXM01060857">
    <property type="protein sequence ID" value="JAH47720.1"/>
    <property type="molecule type" value="Transcribed_RNA"/>
</dbReference>